<accession>A9B923</accession>
<keyword evidence="2" id="KW-0614">Plasmid</keyword>
<dbReference type="SUPFAM" id="SSF52540">
    <property type="entry name" value="P-loop containing nucleoside triphosphate hydrolases"/>
    <property type="match status" value="1"/>
</dbReference>
<dbReference type="PANTHER" id="PTHR19871">
    <property type="entry name" value="BETA TRANSDUCIN-RELATED PROTEIN"/>
    <property type="match status" value="1"/>
</dbReference>
<feature type="domain" description="Orc1-like AAA ATPase" evidence="1">
    <location>
        <begin position="24"/>
        <end position="148"/>
    </location>
</feature>
<evidence type="ECO:0000313" key="2">
    <source>
        <dbReference type="EMBL" id="ABX07837.1"/>
    </source>
</evidence>
<dbReference type="Gene3D" id="3.40.50.300">
    <property type="entry name" value="P-loop containing nucleotide triphosphate hydrolases"/>
    <property type="match status" value="1"/>
</dbReference>
<dbReference type="Proteomes" id="UP000000787">
    <property type="component" value="Plasmid pHAU01"/>
</dbReference>
<evidence type="ECO:0000259" key="1">
    <source>
        <dbReference type="Pfam" id="PF13191"/>
    </source>
</evidence>
<dbReference type="HOGENOM" id="CLU_003004_0_0_0"/>
<protein>
    <recommendedName>
        <fullName evidence="1">Orc1-like AAA ATPase domain-containing protein</fullName>
    </recommendedName>
</protein>
<geneLocation type="plasmid" evidence="2 3">
    <name>pHAU01</name>
</geneLocation>
<dbReference type="PANTHER" id="PTHR19871:SF14">
    <property type="entry name" value="DUF4062 DOMAIN-CONTAINING PROTEIN"/>
    <property type="match status" value="1"/>
</dbReference>
<reference evidence="2 3" key="1">
    <citation type="journal article" date="2011" name="Stand. Genomic Sci.">
        <title>Complete genome sequence of the filamentous gliding predatory bacterium Herpetosiphon aurantiacus type strain (114-95(T)).</title>
        <authorList>
            <person name="Kiss H."/>
            <person name="Nett M."/>
            <person name="Domin N."/>
            <person name="Martin K."/>
            <person name="Maresca J.A."/>
            <person name="Copeland A."/>
            <person name="Lapidus A."/>
            <person name="Lucas S."/>
            <person name="Berry K.W."/>
            <person name="Glavina Del Rio T."/>
            <person name="Dalin E."/>
            <person name="Tice H."/>
            <person name="Pitluck S."/>
            <person name="Richardson P."/>
            <person name="Bruce D."/>
            <person name="Goodwin L."/>
            <person name="Han C."/>
            <person name="Detter J.C."/>
            <person name="Schmutz J."/>
            <person name="Brettin T."/>
            <person name="Land M."/>
            <person name="Hauser L."/>
            <person name="Kyrpides N.C."/>
            <person name="Ivanova N."/>
            <person name="Goker M."/>
            <person name="Woyke T."/>
            <person name="Klenk H.P."/>
            <person name="Bryant D.A."/>
        </authorList>
    </citation>
    <scope>NUCLEOTIDE SEQUENCE [LARGE SCALE GENOMIC DNA]</scope>
    <source>
        <strain evidence="3">ATCC 23779 / DSM 785 / 114-95</strain>
        <plasmid evidence="2">pHAU01</plasmid>
    </source>
</reference>
<dbReference type="InterPro" id="IPR027417">
    <property type="entry name" value="P-loop_NTPase"/>
</dbReference>
<proteinExistence type="predicted"/>
<dbReference type="Pfam" id="PF13191">
    <property type="entry name" value="AAA_16"/>
    <property type="match status" value="1"/>
</dbReference>
<gene>
    <name evidence="2" type="ordered locus">Haur_5210</name>
</gene>
<organism evidence="2 3">
    <name type="scientific">Herpetosiphon aurantiacus (strain ATCC 23779 / DSM 785 / 114-95)</name>
    <dbReference type="NCBI Taxonomy" id="316274"/>
    <lineage>
        <taxon>Bacteria</taxon>
        <taxon>Bacillati</taxon>
        <taxon>Chloroflexota</taxon>
        <taxon>Chloroflexia</taxon>
        <taxon>Herpetosiphonales</taxon>
        <taxon>Herpetosiphonaceae</taxon>
        <taxon>Herpetosiphon</taxon>
    </lineage>
</organism>
<dbReference type="InterPro" id="IPR041664">
    <property type="entry name" value="AAA_16"/>
</dbReference>
<dbReference type="InParanoid" id="A9B923"/>
<keyword evidence="3" id="KW-1185">Reference proteome</keyword>
<dbReference type="InterPro" id="IPR052752">
    <property type="entry name" value="NACHT-WD_repeat"/>
</dbReference>
<sequence length="1447" mass="161423">MSQQPTAAYHRESERLLHLRHTGFVGRVAELADLQSLIDDLRPTGGYVVVTGDAGVGKSSLLAHAIIQAGIDQTPYHFIALTPGRAYQVDLLRHVIGQLVRKYPEAEAAFSAETYPALRLTFLRIVHDLAAQGVQETIYLDGLDQLQPDLDGLRDITFLPLQLPPGIVIVLGSRPDEALDRLGLDHGVVYAVPPLREADVLQRWQQVQPMLTPASVQPLARSVAGNALLVALAATLLGHAAPTVVPPWLAEASRDPSTLFRVSLDRIKHHDPIPWQRIIRPLLAVLVVTQEPLLPSSIAALIEQPVEQVQAVLGLVSEWVSVAADQRLALRHLMFYAYLAQHEFAAADVRVWHQRLATWCGIGLATIWEESGDPAEQARRWYARHHYVTHLALAEHWATLWQVIDAGTYGAHKVRFDPTRRLYGLDMDRARESVIAAGVGAAIDEQLAELPRLWRYSLLRTSLTADADGWLDDMFVIVAASGRLSEAEAQIALCSDPKRQVQLWSRILPYAELERRVALIQQMELVARNLRDADDRDRALGTVGMAYIDHGMFAVGYPLIRALAHKRDSRLYAAVVDRVDHGDSAHAQEVMAAIQTPTYQVQSALLIAKALLTGGAYEEAHALLMQIRPMARDGDLNTLLCLLADIQWAWGNLSQSQLLLAEAEGLIPSIAHWEHPARFRMILDGYLRHGDRVNALRCTQQGTDDSVRYEIVKLYLTHADAVTASQVAPMIAHDGYRDGAYKALILWYCQQQDLTTAHALLALIVEDQQHIEGAYVVAKAYAERQQFDAMDACLTMALDDDLGELNFFDFDCVFDIVELYARFGFHARACAILARVFPLIRELPRDWPEELPEWIRFAEITNRYAYAAFYDDLVRAVFIPKEPHSYATAVGTMAQGYAMHGDFTRAEQLASALTSPDMAITTLHALARIAQAAQRPPLAAHYLSAAHARLNTIADATAQIAWCGRLATTAWTMGLTDAARMLIDDGRQRWAQLPMHQQGVSSQRLVEGYQGQENLGEALAITQLMKDSPYYQQLIETLIAGCIKAQDLDQAYAILKQSHIAVPQYVAALCTIAITAREQGNMALAAHTCAEALLACDRYPVRRERLNFVKDLAISQLTHGSDACLPQLLAMLRSNDPCWDLPADVAMRCAIAAVYADQGDRASFAEWLGAAYDGTHHVLQSEDASRWVSIAYETLAKTYLAYADEAAIQAFLADFAAVVPRCVERGDASVAMKVLSQTYAHYAIQYQPSWREKAYQVARAIPDLWEGENTLAVVATAYVRVHDHAGVNMIIHEMRQRKFTRHEAMIQQHHNLCTIALAYAEQGDHAHAAALIAPLAPSSHRDRVLKVLIEDHRQADQWDAVYQLVDTYYDRTERVAVVQQIITAYRERQRIRESIALVHTTWRRCNHADELWSMSASILPFLLNDPSLGLALLDAVPWVEQQLRRYV</sequence>
<dbReference type="BioCyc" id="HAUR316274:GHYA-5272-MONOMER"/>
<evidence type="ECO:0000313" key="3">
    <source>
        <dbReference type="Proteomes" id="UP000000787"/>
    </source>
</evidence>
<dbReference type="KEGG" id="hau:Haur_5210"/>
<dbReference type="EMBL" id="CP000876">
    <property type="protein sequence ID" value="ABX07837.1"/>
    <property type="molecule type" value="Genomic_DNA"/>
</dbReference>
<name>A9B923_HERA2</name>